<evidence type="ECO:0000259" key="3">
    <source>
        <dbReference type="SMART" id="SM00065"/>
    </source>
</evidence>
<dbReference type="Pfam" id="PF13185">
    <property type="entry name" value="GAF_2"/>
    <property type="match status" value="1"/>
</dbReference>
<feature type="region of interest" description="Disordered" evidence="2">
    <location>
        <begin position="635"/>
        <end position="661"/>
    </location>
</feature>
<dbReference type="InterPro" id="IPR041522">
    <property type="entry name" value="CdaR_GGDEF"/>
</dbReference>
<comment type="similarity">
    <text evidence="1">Belongs to the CdaR family.</text>
</comment>
<dbReference type="InterPro" id="IPR003018">
    <property type="entry name" value="GAF"/>
</dbReference>
<proteinExistence type="inferred from homology"/>
<reference evidence="5" key="1">
    <citation type="journal article" date="2019" name="Int. J. Syst. Evol. Microbiol.">
        <title>The Global Catalogue of Microorganisms (GCM) 10K type strain sequencing project: providing services to taxonomists for standard genome sequencing and annotation.</title>
        <authorList>
            <consortium name="The Broad Institute Genomics Platform"/>
            <consortium name="The Broad Institute Genome Sequencing Center for Infectious Disease"/>
            <person name="Wu L."/>
            <person name="Ma J."/>
        </authorList>
    </citation>
    <scope>NUCLEOTIDE SEQUENCE [LARGE SCALE GENOMIC DNA]</scope>
    <source>
        <strain evidence="5">CGMCC 1.12470</strain>
    </source>
</reference>
<dbReference type="PANTHER" id="PTHR33744">
    <property type="entry name" value="CARBOHYDRATE DIACID REGULATOR"/>
    <property type="match status" value="1"/>
</dbReference>
<dbReference type="EMBL" id="JBHUDX010000090">
    <property type="protein sequence ID" value="MFD1662258.1"/>
    <property type="molecule type" value="Genomic_DNA"/>
</dbReference>
<dbReference type="SMART" id="SM00065">
    <property type="entry name" value="GAF"/>
    <property type="match status" value="1"/>
</dbReference>
<dbReference type="InterPro" id="IPR029016">
    <property type="entry name" value="GAF-like_dom_sf"/>
</dbReference>
<comment type="caution">
    <text evidence="4">The sequence shown here is derived from an EMBL/GenBank/DDBJ whole genome shotgun (WGS) entry which is preliminary data.</text>
</comment>
<protein>
    <submittedName>
        <fullName evidence="4">Helix-turn-helix domain-containing protein</fullName>
    </submittedName>
</protein>
<gene>
    <name evidence="4" type="ORF">ACFSL4_29730</name>
</gene>
<dbReference type="RefSeq" id="WP_381089580.1">
    <property type="nucleotide sequence ID" value="NZ_JBHUDX010000090.1"/>
</dbReference>
<organism evidence="4 5">
    <name type="scientific">Streptomyces caeni</name>
    <dbReference type="NCBI Taxonomy" id="2307231"/>
    <lineage>
        <taxon>Bacteria</taxon>
        <taxon>Bacillati</taxon>
        <taxon>Actinomycetota</taxon>
        <taxon>Actinomycetes</taxon>
        <taxon>Kitasatosporales</taxon>
        <taxon>Streptomycetaceae</taxon>
        <taxon>Streptomyces</taxon>
    </lineage>
</organism>
<evidence type="ECO:0000313" key="4">
    <source>
        <dbReference type="EMBL" id="MFD1662258.1"/>
    </source>
</evidence>
<dbReference type="PROSITE" id="PS50096">
    <property type="entry name" value="IQ"/>
    <property type="match status" value="1"/>
</dbReference>
<dbReference type="InterPro" id="IPR025736">
    <property type="entry name" value="PucR_C-HTH_dom"/>
</dbReference>
<dbReference type="Pfam" id="PF17853">
    <property type="entry name" value="GGDEF_2"/>
    <property type="match status" value="1"/>
</dbReference>
<dbReference type="Proteomes" id="UP001597261">
    <property type="component" value="Unassembled WGS sequence"/>
</dbReference>
<evidence type="ECO:0000256" key="1">
    <source>
        <dbReference type="ARBA" id="ARBA00006754"/>
    </source>
</evidence>
<dbReference type="Gene3D" id="3.30.450.40">
    <property type="match status" value="1"/>
</dbReference>
<dbReference type="InterPro" id="IPR051448">
    <property type="entry name" value="CdaR-like_regulators"/>
</dbReference>
<dbReference type="Gene3D" id="1.10.10.2840">
    <property type="entry name" value="PucR C-terminal helix-turn-helix domain"/>
    <property type="match status" value="1"/>
</dbReference>
<evidence type="ECO:0000313" key="5">
    <source>
        <dbReference type="Proteomes" id="UP001597261"/>
    </source>
</evidence>
<dbReference type="SUPFAM" id="SSF55781">
    <property type="entry name" value="GAF domain-like"/>
    <property type="match status" value="1"/>
</dbReference>
<keyword evidence="5" id="KW-1185">Reference proteome</keyword>
<dbReference type="PANTHER" id="PTHR33744:SF1">
    <property type="entry name" value="DNA-BINDING TRANSCRIPTIONAL ACTIVATOR ADER"/>
    <property type="match status" value="1"/>
</dbReference>
<dbReference type="Pfam" id="PF13556">
    <property type="entry name" value="HTH_30"/>
    <property type="match status" value="1"/>
</dbReference>
<accession>A0ABW4J0L2</accession>
<dbReference type="InterPro" id="IPR042070">
    <property type="entry name" value="PucR_C-HTH_sf"/>
</dbReference>
<evidence type="ECO:0000256" key="2">
    <source>
        <dbReference type="SAM" id="MobiDB-lite"/>
    </source>
</evidence>
<name>A0ABW4J0L2_9ACTN</name>
<sequence length="661" mass="70639">MSAASPDGMSVLELLAEGAPAARFEELLRAARHEEASDDTLAELDQAVRLASRVQALISHAQQREAGLAALVDTAHDLILVHGMDALLHEIARRARRLLNFDMAYIGLRDADGEGRASSIRAAEGETTSLSVGLKTDDDSGLGGLVQRSGAPAWSPDYLTDRDIPHLPDIDAVVRAEGLHAILAVPLGYGTTVFGTLYGADRKVRHFTPDEISLMRSLGKLAGVAIERARLLEETRAEVTELELDTSRARSSLDVQRRVEAAYIRLIDLVLSGCDPQTLAEAAVEELSGALVVRDCLGRTVVVTGTPPELAEDDVLRWTYDAHAAGCPVPMSEGGWVAPVTAGGENLGAILLVPDEPLTDGFGVRLLQLTARAVALILLLQRTSTVAHDQIRDELLEELLSDIPPQPRQMIPRARRLGISIDEPHVMVVARPEGGPEGRAAAWASSYAHRVSGLMRFRDGCVTLLVPGEDPLAAATAVSRELAPLVGHPVTVGAAGPVSGPGRVAQAHREALSCLEALTELGNLGGVATPQQMGFLGVLLSETHDIGDYIEAVIGPVLDYDTQRFTELTRTLDAYFSSSTSPTRAAASLHVHPNTVSRRLERITELLGADWQDPERALDIQLALRLHRTRRTLQHRQAASRAVGDTGSQAPQGAEAQGSGV</sequence>
<feature type="domain" description="GAF" evidence="3">
    <location>
        <begin position="83"/>
        <end position="236"/>
    </location>
</feature>